<dbReference type="Pfam" id="PF13847">
    <property type="entry name" value="Methyltransf_31"/>
    <property type="match status" value="1"/>
</dbReference>
<dbReference type="Gene3D" id="3.40.50.150">
    <property type="entry name" value="Vaccinia Virus protein VP39"/>
    <property type="match status" value="1"/>
</dbReference>
<comment type="pathway">
    <text evidence="1">Cofactor biosynthesis; adenosylcobalamin biosynthesis.</text>
</comment>
<proteinExistence type="predicted"/>
<keyword evidence="4" id="KW-0808">Transferase</keyword>
<evidence type="ECO:0000256" key="4">
    <source>
        <dbReference type="ARBA" id="ARBA00022679"/>
    </source>
</evidence>
<keyword evidence="5" id="KW-0949">S-adenosyl-L-methionine</keyword>
<accession>A0ABT0CE14</accession>
<dbReference type="EMBL" id="JAFIRA010000041">
    <property type="protein sequence ID" value="MCJ2543957.1"/>
    <property type="molecule type" value="Genomic_DNA"/>
</dbReference>
<dbReference type="PANTHER" id="PTHR43182:SF1">
    <property type="entry name" value="COBALT-PRECORRIN-7 C(5)-METHYLTRANSFERASE"/>
    <property type="match status" value="1"/>
</dbReference>
<dbReference type="InterPro" id="IPR050714">
    <property type="entry name" value="Cobalamin_biosynth_MTase"/>
</dbReference>
<protein>
    <submittedName>
        <fullName evidence="7">Precorrin-6Y C5,15-methyltransferase subunit CbiT</fullName>
    </submittedName>
</protein>
<dbReference type="SUPFAM" id="SSF53335">
    <property type="entry name" value="S-adenosyl-L-methionine-dependent methyltransferases"/>
    <property type="match status" value="1"/>
</dbReference>
<keyword evidence="8" id="KW-1185">Reference proteome</keyword>
<evidence type="ECO:0000256" key="5">
    <source>
        <dbReference type="ARBA" id="ARBA00022691"/>
    </source>
</evidence>
<dbReference type="NCBIfam" id="NF005640">
    <property type="entry name" value="PRK07402.1"/>
    <property type="match status" value="1"/>
</dbReference>
<evidence type="ECO:0000256" key="1">
    <source>
        <dbReference type="ARBA" id="ARBA00004953"/>
    </source>
</evidence>
<evidence type="ECO:0000259" key="6">
    <source>
        <dbReference type="Pfam" id="PF13847"/>
    </source>
</evidence>
<name>A0ABT0CE14_THEVL</name>
<dbReference type="InterPro" id="IPR025714">
    <property type="entry name" value="Methyltranfer_dom"/>
</dbReference>
<dbReference type="InterPro" id="IPR029063">
    <property type="entry name" value="SAM-dependent_MTases_sf"/>
</dbReference>
<evidence type="ECO:0000256" key="2">
    <source>
        <dbReference type="ARBA" id="ARBA00022573"/>
    </source>
</evidence>
<evidence type="ECO:0000313" key="7">
    <source>
        <dbReference type="EMBL" id="MCJ2543957.1"/>
    </source>
</evidence>
<dbReference type="RefSeq" id="WP_244352050.1">
    <property type="nucleotide sequence ID" value="NZ_JAFIRA010000041.1"/>
</dbReference>
<sequence length="199" mass="21622">MSTPFPWPYRTPGIPDSAFERIPGIPMSPREVRVLVLSQLRLGENHCLWDIGAGTGTIAIEAAVLCPKAQVIAVERDAEVVSLIEGNCKKFGLSNVQVIQGTAPDCLQQLSPRPDRICIEGGHPLQEILESCWQYLSPEGRIVATTHSLDGLYGLSAGLAAVRAHHVEVIQSAVNRLEHRGRAQMLVSLDPTFVLSGEK</sequence>
<keyword evidence="3" id="KW-0489">Methyltransferase</keyword>
<dbReference type="CDD" id="cd02440">
    <property type="entry name" value="AdoMet_MTases"/>
    <property type="match status" value="1"/>
</dbReference>
<evidence type="ECO:0000256" key="3">
    <source>
        <dbReference type="ARBA" id="ARBA00022603"/>
    </source>
</evidence>
<dbReference type="NCBIfam" id="TIGR02469">
    <property type="entry name" value="CbiT"/>
    <property type="match status" value="1"/>
</dbReference>
<keyword evidence="2" id="KW-0169">Cobalamin biosynthesis</keyword>
<organism evidence="7 8">
    <name type="scientific">Thermostichus vulcanus str. 'Rupite'</name>
    <dbReference type="NCBI Taxonomy" id="2813851"/>
    <lineage>
        <taxon>Bacteria</taxon>
        <taxon>Bacillati</taxon>
        <taxon>Cyanobacteriota</taxon>
        <taxon>Cyanophyceae</taxon>
        <taxon>Thermostichales</taxon>
        <taxon>Thermostichaceae</taxon>
        <taxon>Thermostichus</taxon>
    </lineage>
</organism>
<comment type="caution">
    <text evidence="7">The sequence shown here is derived from an EMBL/GenBank/DDBJ whole genome shotgun (WGS) entry which is preliminary data.</text>
</comment>
<reference evidence="7" key="1">
    <citation type="submission" date="2021-02" db="EMBL/GenBank/DDBJ databases">
        <title>The CRISPR/cas machinery reduction and long-range gene transfer in the hot spring cyanobacterium Synechococcus.</title>
        <authorList>
            <person name="Dvorak P."/>
            <person name="Jahodarova E."/>
            <person name="Hasler P."/>
            <person name="Poulickova A."/>
        </authorList>
    </citation>
    <scope>NUCLEOTIDE SEQUENCE</scope>
    <source>
        <strain evidence="7">Rupite</strain>
    </source>
</reference>
<evidence type="ECO:0000313" key="8">
    <source>
        <dbReference type="Proteomes" id="UP000830835"/>
    </source>
</evidence>
<feature type="domain" description="Methyltransferase" evidence="6">
    <location>
        <begin position="50"/>
        <end position="148"/>
    </location>
</feature>
<dbReference type="Proteomes" id="UP000830835">
    <property type="component" value="Unassembled WGS sequence"/>
</dbReference>
<dbReference type="InterPro" id="IPR014008">
    <property type="entry name" value="Cbl_synth_MTase_CbiT"/>
</dbReference>
<dbReference type="PANTHER" id="PTHR43182">
    <property type="entry name" value="COBALT-PRECORRIN-6B C(15)-METHYLTRANSFERASE (DECARBOXYLATING)"/>
    <property type="match status" value="1"/>
</dbReference>
<gene>
    <name evidence="7" type="primary">cbiT</name>
    <name evidence="7" type="ORF">JX360_13770</name>
</gene>